<evidence type="ECO:0000313" key="2">
    <source>
        <dbReference type="Proteomes" id="UP001275084"/>
    </source>
</evidence>
<comment type="caution">
    <text evidence="1">The sequence shown here is derived from an EMBL/GenBank/DDBJ whole genome shotgun (WGS) entry which is preliminary data.</text>
</comment>
<dbReference type="EMBL" id="JAUIQD010000002">
    <property type="protein sequence ID" value="KAK3359134.1"/>
    <property type="molecule type" value="Genomic_DNA"/>
</dbReference>
<reference evidence="1" key="2">
    <citation type="submission" date="2023-06" db="EMBL/GenBank/DDBJ databases">
        <authorList>
            <consortium name="Lawrence Berkeley National Laboratory"/>
            <person name="Haridas S."/>
            <person name="Hensen N."/>
            <person name="Bonometti L."/>
            <person name="Westerberg I."/>
            <person name="Brannstrom I.O."/>
            <person name="Guillou S."/>
            <person name="Cros-Aarteil S."/>
            <person name="Calhoun S."/>
            <person name="Kuo A."/>
            <person name="Mondo S."/>
            <person name="Pangilinan J."/>
            <person name="Riley R."/>
            <person name="Labutti K."/>
            <person name="Andreopoulos B."/>
            <person name="Lipzen A."/>
            <person name="Chen C."/>
            <person name="Yanf M."/>
            <person name="Daum C."/>
            <person name="Ng V."/>
            <person name="Clum A."/>
            <person name="Steindorff A."/>
            <person name="Ohm R."/>
            <person name="Martin F."/>
            <person name="Silar P."/>
            <person name="Natvig D."/>
            <person name="Lalanne C."/>
            <person name="Gautier V."/>
            <person name="Ament-Velasquez S.L."/>
            <person name="Kruys A."/>
            <person name="Hutchinson M.I."/>
            <person name="Powell A.J."/>
            <person name="Barry K."/>
            <person name="Miller A.N."/>
            <person name="Grigoriev I.V."/>
            <person name="Debuchy R."/>
            <person name="Gladieux P."/>
            <person name="Thoren M.H."/>
            <person name="Johannesson H."/>
        </authorList>
    </citation>
    <scope>NUCLEOTIDE SEQUENCE</scope>
    <source>
        <strain evidence="1">CBS 955.72</strain>
    </source>
</reference>
<reference evidence="1" key="1">
    <citation type="journal article" date="2023" name="Mol. Phylogenet. Evol.">
        <title>Genome-scale phylogeny and comparative genomics of the fungal order Sordariales.</title>
        <authorList>
            <person name="Hensen N."/>
            <person name="Bonometti L."/>
            <person name="Westerberg I."/>
            <person name="Brannstrom I.O."/>
            <person name="Guillou S."/>
            <person name="Cros-Aarteil S."/>
            <person name="Calhoun S."/>
            <person name="Haridas S."/>
            <person name="Kuo A."/>
            <person name="Mondo S."/>
            <person name="Pangilinan J."/>
            <person name="Riley R."/>
            <person name="LaButti K."/>
            <person name="Andreopoulos B."/>
            <person name="Lipzen A."/>
            <person name="Chen C."/>
            <person name="Yan M."/>
            <person name="Daum C."/>
            <person name="Ng V."/>
            <person name="Clum A."/>
            <person name="Steindorff A."/>
            <person name="Ohm R.A."/>
            <person name="Martin F."/>
            <person name="Silar P."/>
            <person name="Natvig D.O."/>
            <person name="Lalanne C."/>
            <person name="Gautier V."/>
            <person name="Ament-Velasquez S.L."/>
            <person name="Kruys A."/>
            <person name="Hutchinson M.I."/>
            <person name="Powell A.J."/>
            <person name="Barry K."/>
            <person name="Miller A.N."/>
            <person name="Grigoriev I.V."/>
            <person name="Debuchy R."/>
            <person name="Gladieux P."/>
            <person name="Hiltunen Thoren M."/>
            <person name="Johannesson H."/>
        </authorList>
    </citation>
    <scope>NUCLEOTIDE SEQUENCE</scope>
    <source>
        <strain evidence="1">CBS 955.72</strain>
    </source>
</reference>
<dbReference type="AlphaFoldDB" id="A0AAJ0MHD2"/>
<name>A0AAJ0MHD2_9PEZI</name>
<sequence>MEFVGLGFLFFAIIMSPRPSQDIPSTRNQIPQRRMTLAFYPLLLPHFIRSSTTLSNYYFSFSFFLYTFFIRQGGAGGTPTAAPEPLLIFKVSSALHHGLELVRFSSDRITPKAFFCALGKGTAVKRTMLDPDKLVGPNGVRRLGRTNVKRGKRDE</sequence>
<evidence type="ECO:0000313" key="1">
    <source>
        <dbReference type="EMBL" id="KAK3359134.1"/>
    </source>
</evidence>
<dbReference type="Proteomes" id="UP001275084">
    <property type="component" value="Unassembled WGS sequence"/>
</dbReference>
<gene>
    <name evidence="1" type="ORF">B0T25DRAFT_87486</name>
</gene>
<proteinExistence type="predicted"/>
<organism evidence="1 2">
    <name type="scientific">Lasiosphaeria hispida</name>
    <dbReference type="NCBI Taxonomy" id="260671"/>
    <lineage>
        <taxon>Eukaryota</taxon>
        <taxon>Fungi</taxon>
        <taxon>Dikarya</taxon>
        <taxon>Ascomycota</taxon>
        <taxon>Pezizomycotina</taxon>
        <taxon>Sordariomycetes</taxon>
        <taxon>Sordariomycetidae</taxon>
        <taxon>Sordariales</taxon>
        <taxon>Lasiosphaeriaceae</taxon>
        <taxon>Lasiosphaeria</taxon>
    </lineage>
</organism>
<keyword evidence="2" id="KW-1185">Reference proteome</keyword>
<protein>
    <submittedName>
        <fullName evidence="1">Uncharacterized protein</fullName>
    </submittedName>
</protein>
<accession>A0AAJ0MHD2</accession>